<dbReference type="SUPFAM" id="SSF51905">
    <property type="entry name" value="FAD/NAD(P)-binding domain"/>
    <property type="match status" value="1"/>
</dbReference>
<accession>A0A3N0BAU0</accession>
<dbReference type="PROSITE" id="PS51257">
    <property type="entry name" value="PROKAR_LIPOPROTEIN"/>
    <property type="match status" value="1"/>
</dbReference>
<dbReference type="InterPro" id="IPR003953">
    <property type="entry name" value="FAD-dep_OxRdtase_2_FAD-bd"/>
</dbReference>
<dbReference type="PANTHER" id="PTHR43400">
    <property type="entry name" value="FUMARATE REDUCTASE"/>
    <property type="match status" value="1"/>
</dbReference>
<feature type="signal peptide" evidence="5">
    <location>
        <begin position="1"/>
        <end position="18"/>
    </location>
</feature>
<comment type="cofactor">
    <cofactor evidence="1">
        <name>FAD</name>
        <dbReference type="ChEBI" id="CHEBI:57692"/>
    </cofactor>
</comment>
<dbReference type="Pfam" id="PF00890">
    <property type="entry name" value="FAD_binding_2"/>
    <property type="match status" value="1"/>
</dbReference>
<evidence type="ECO:0000256" key="3">
    <source>
        <dbReference type="ARBA" id="ARBA00022827"/>
    </source>
</evidence>
<dbReference type="Gene3D" id="3.90.700.10">
    <property type="entry name" value="Succinate dehydrogenase/fumarate reductase flavoprotein, catalytic domain"/>
    <property type="match status" value="1"/>
</dbReference>
<evidence type="ECO:0000313" key="7">
    <source>
        <dbReference type="EMBL" id="RNL44114.1"/>
    </source>
</evidence>
<dbReference type="InterPro" id="IPR036188">
    <property type="entry name" value="FAD/NAD-bd_sf"/>
</dbReference>
<keyword evidence="4" id="KW-0560">Oxidoreductase</keyword>
<dbReference type="EMBL" id="QICD01000010">
    <property type="protein sequence ID" value="RNL44114.1"/>
    <property type="molecule type" value="Genomic_DNA"/>
</dbReference>
<evidence type="ECO:0000256" key="4">
    <source>
        <dbReference type="ARBA" id="ARBA00023002"/>
    </source>
</evidence>
<dbReference type="PANTHER" id="PTHR43400:SF7">
    <property type="entry name" value="FAD-DEPENDENT OXIDOREDUCTASE 2 FAD BINDING DOMAIN-CONTAINING PROTEIN"/>
    <property type="match status" value="1"/>
</dbReference>
<dbReference type="OrthoDB" id="3176983at2"/>
<dbReference type="RefSeq" id="WP_123192176.1">
    <property type="nucleotide sequence ID" value="NZ_QICD01000010.1"/>
</dbReference>
<comment type="caution">
    <text evidence="7">The sequence shown here is derived from an EMBL/GenBank/DDBJ whole genome shotgun (WGS) entry which is preliminary data.</text>
</comment>
<dbReference type="InterPro" id="IPR050315">
    <property type="entry name" value="FAD-oxidoreductase_2"/>
</dbReference>
<dbReference type="Gene3D" id="3.50.50.60">
    <property type="entry name" value="FAD/NAD(P)-binding domain"/>
    <property type="match status" value="1"/>
</dbReference>
<keyword evidence="3" id="KW-0274">FAD</keyword>
<reference evidence="8" key="1">
    <citation type="submission" date="2018-05" db="EMBL/GenBank/DDBJ databases">
        <title>Genome Sequencing of selected type strains of the family Eggerthellaceae.</title>
        <authorList>
            <person name="Danylec N."/>
            <person name="Stoll D.A."/>
            <person name="Doetsch A."/>
            <person name="Huch M."/>
        </authorList>
    </citation>
    <scope>NUCLEOTIDE SEQUENCE [LARGE SCALE GENOMIC DNA]</scope>
    <source>
        <strain evidence="8">DSM 16106</strain>
    </source>
</reference>
<name>A0A3N0BAU0_9ACTN</name>
<feature type="chain" id="PRO_5039545270" evidence="5">
    <location>
        <begin position="19"/>
        <end position="504"/>
    </location>
</feature>
<dbReference type="Proteomes" id="UP000278632">
    <property type="component" value="Unassembled WGS sequence"/>
</dbReference>
<keyword evidence="5" id="KW-0732">Signal</keyword>
<proteinExistence type="predicted"/>
<keyword evidence="2" id="KW-0285">Flavoprotein</keyword>
<protein>
    <submittedName>
        <fullName evidence="7">FAD-binding dehydrogenase</fullName>
    </submittedName>
</protein>
<sequence length="504" mass="52470">MERRAFFKLAGLSATAFAAGGMLGACSSVEHISNTLVPSADSDGASQVSTVVAQPPVSFSNSVDVLVVGSGVSGLSAAMAPAEAGYKVMVVDKLSLLGGESYDADGIMHVAGSKLQKKAGFAQSAEDAWPARKKELSAAGVGNLDFAKSLYLAAPRWVDRLSDSYGAQFADPSTYGKEGVNDAVMLPKNGLGDMQSVMVPLRDGLSSKGAAFQTGYRAVAFILDESAVVCGMRFFVEESGSVIDVRAGVVVVATGGFASSQPLVSAHAPALLRVGCFTYASMGEGQELCRRAGGQLSGMDGTLPLTSDLPQVSAWGMFAPTLIVDAQGRRFAREDDVNAPANACFSQDRGYWWTVFDKRISDGSQSRSAAQMTSKYAKRLVGPCDDAAELAAAIGVPADVLQATMERFDKLVSAGKDDDFGRTVNLKSLQAPYYAIKQLPVRYRTRGGVLTDENGRLTGTSGVSIRNVYCCGSVAANGGEGLASNGAFGMLVGEAVVSALEAAR</sequence>
<evidence type="ECO:0000256" key="1">
    <source>
        <dbReference type="ARBA" id="ARBA00001974"/>
    </source>
</evidence>
<keyword evidence="8" id="KW-1185">Reference proteome</keyword>
<evidence type="ECO:0000256" key="5">
    <source>
        <dbReference type="SAM" id="SignalP"/>
    </source>
</evidence>
<dbReference type="InterPro" id="IPR027477">
    <property type="entry name" value="Succ_DH/fumarate_Rdtase_cat_sf"/>
</dbReference>
<organism evidence="7 8">
    <name type="scientific">Paraeggerthella hongkongensis</name>
    <dbReference type="NCBI Taxonomy" id="230658"/>
    <lineage>
        <taxon>Bacteria</taxon>
        <taxon>Bacillati</taxon>
        <taxon>Actinomycetota</taxon>
        <taxon>Coriobacteriia</taxon>
        <taxon>Eggerthellales</taxon>
        <taxon>Eggerthellaceae</taxon>
        <taxon>Paraeggerthella</taxon>
    </lineage>
</organism>
<evidence type="ECO:0000259" key="6">
    <source>
        <dbReference type="Pfam" id="PF00890"/>
    </source>
</evidence>
<dbReference type="AlphaFoldDB" id="A0A3N0BAU0"/>
<gene>
    <name evidence="7" type="ORF">DMP08_06755</name>
</gene>
<evidence type="ECO:0000256" key="2">
    <source>
        <dbReference type="ARBA" id="ARBA00022630"/>
    </source>
</evidence>
<evidence type="ECO:0000313" key="8">
    <source>
        <dbReference type="Proteomes" id="UP000278632"/>
    </source>
</evidence>
<feature type="domain" description="FAD-dependent oxidoreductase 2 FAD-binding" evidence="6">
    <location>
        <begin position="64"/>
        <end position="483"/>
    </location>
</feature>
<dbReference type="GO" id="GO:0033765">
    <property type="term" value="F:steroid dehydrogenase activity, acting on the CH-CH group of donors"/>
    <property type="evidence" value="ECO:0007669"/>
    <property type="project" value="UniProtKB-ARBA"/>
</dbReference>
<dbReference type="SUPFAM" id="SSF56425">
    <property type="entry name" value="Succinate dehydrogenase/fumarate reductase flavoprotein, catalytic domain"/>
    <property type="match status" value="1"/>
</dbReference>